<proteinExistence type="predicted"/>
<dbReference type="AlphaFoldDB" id="A0A0F9CUK8"/>
<name>A0A0F9CUK8_9ZZZZ</name>
<gene>
    <name evidence="1" type="ORF">LCGC14_2358480</name>
</gene>
<protein>
    <submittedName>
        <fullName evidence="1">Uncharacterized protein</fullName>
    </submittedName>
</protein>
<organism evidence="1">
    <name type="scientific">marine sediment metagenome</name>
    <dbReference type="NCBI Taxonomy" id="412755"/>
    <lineage>
        <taxon>unclassified sequences</taxon>
        <taxon>metagenomes</taxon>
        <taxon>ecological metagenomes</taxon>
    </lineage>
</organism>
<reference evidence="1" key="1">
    <citation type="journal article" date="2015" name="Nature">
        <title>Complex archaea that bridge the gap between prokaryotes and eukaryotes.</title>
        <authorList>
            <person name="Spang A."/>
            <person name="Saw J.H."/>
            <person name="Jorgensen S.L."/>
            <person name="Zaremba-Niedzwiedzka K."/>
            <person name="Martijn J."/>
            <person name="Lind A.E."/>
            <person name="van Eijk R."/>
            <person name="Schleper C."/>
            <person name="Guy L."/>
            <person name="Ettema T.J."/>
        </authorList>
    </citation>
    <scope>NUCLEOTIDE SEQUENCE</scope>
</reference>
<sequence length="171" mass="19139">MPERSTTERLVRLVESGKAQSQACAARALGVSRERVRQIVNEQGLTIKRFYQPNTLISWPCPGCGRTVEMWSARRNNRKTAYCQSCKRRCFDAPAPTRPLCSVGSCQRQVVAGGRCAGHNRRWKHGLPLDKTPLLARAQVGHCSTADCPNQHYAKGVCRLHYYRIGGHPHA</sequence>
<evidence type="ECO:0000313" key="1">
    <source>
        <dbReference type="EMBL" id="KKL45161.1"/>
    </source>
</evidence>
<comment type="caution">
    <text evidence="1">The sequence shown here is derived from an EMBL/GenBank/DDBJ whole genome shotgun (WGS) entry which is preliminary data.</text>
</comment>
<accession>A0A0F9CUK8</accession>
<dbReference type="EMBL" id="LAZR01034489">
    <property type="protein sequence ID" value="KKL45161.1"/>
    <property type="molecule type" value="Genomic_DNA"/>
</dbReference>